<protein>
    <submittedName>
        <fullName evidence="4">3'-5' exonuclease domain</fullName>
    </submittedName>
</protein>
<dbReference type="InParanoid" id="A0A200R224"/>
<evidence type="ECO:0000313" key="4">
    <source>
        <dbReference type="EMBL" id="OVA16741.1"/>
    </source>
</evidence>
<dbReference type="CDD" id="cd06141">
    <property type="entry name" value="WRN_exo"/>
    <property type="match status" value="1"/>
</dbReference>
<dbReference type="STRING" id="56857.A0A200R224"/>
<dbReference type="FunCoup" id="A0A200R224">
    <property type="interactions" value="63"/>
</dbReference>
<dbReference type="InterPro" id="IPR036397">
    <property type="entry name" value="RNaseH_sf"/>
</dbReference>
<dbReference type="SUPFAM" id="SSF53098">
    <property type="entry name" value="Ribonuclease H-like"/>
    <property type="match status" value="1"/>
</dbReference>
<dbReference type="OMA" id="DASWLIN"/>
<keyword evidence="4" id="KW-0269">Exonuclease</keyword>
<keyword evidence="1" id="KW-0540">Nuclease</keyword>
<name>A0A200R224_MACCD</name>
<dbReference type="SMART" id="SM00474">
    <property type="entry name" value="35EXOc"/>
    <property type="match status" value="1"/>
</dbReference>
<dbReference type="GO" id="GO:0005634">
    <property type="term" value="C:nucleus"/>
    <property type="evidence" value="ECO:0007669"/>
    <property type="project" value="TreeGrafter"/>
</dbReference>
<dbReference type="PANTHER" id="PTHR13620">
    <property type="entry name" value="3-5 EXONUCLEASE"/>
    <property type="match status" value="1"/>
</dbReference>
<dbReference type="GO" id="GO:0005737">
    <property type="term" value="C:cytoplasm"/>
    <property type="evidence" value="ECO:0007669"/>
    <property type="project" value="TreeGrafter"/>
</dbReference>
<proteinExistence type="predicted"/>
<dbReference type="PANTHER" id="PTHR13620:SF121">
    <property type="entry name" value="EMB|CAB82946.1-RELATED"/>
    <property type="match status" value="1"/>
</dbReference>
<dbReference type="InterPro" id="IPR012337">
    <property type="entry name" value="RNaseH-like_sf"/>
</dbReference>
<dbReference type="InterPro" id="IPR002562">
    <property type="entry name" value="3'-5'_exonuclease_dom"/>
</dbReference>
<dbReference type="Pfam" id="PF01612">
    <property type="entry name" value="DNA_pol_A_exo1"/>
    <property type="match status" value="1"/>
</dbReference>
<sequence>MEIMELVHQKRAAANHEVNINGVNITTTVADASWLINSFINELRPSLYDGNIDKKRVIGLDIEWNSNSNDNNDKVATLQLCYGDRCIIIQLLHLDLIPFALSTLLIDQSISFVGVGITEDLSKLECDYGLESVPGIELGQLADKVLGKQQFSGSGLVELACEIVGLSIEKPASASCSDWGLKNLTSEQIKYATIDAYASFVIGSKLLEGGNN</sequence>
<dbReference type="AlphaFoldDB" id="A0A200R224"/>
<evidence type="ECO:0000259" key="3">
    <source>
        <dbReference type="SMART" id="SM00474"/>
    </source>
</evidence>
<dbReference type="InterPro" id="IPR051132">
    <property type="entry name" value="3-5_Exonuclease_domain"/>
</dbReference>
<accession>A0A200R224</accession>
<dbReference type="EMBL" id="MVGT01000481">
    <property type="protein sequence ID" value="OVA16741.1"/>
    <property type="molecule type" value="Genomic_DNA"/>
</dbReference>
<dbReference type="GO" id="GO:0003676">
    <property type="term" value="F:nucleic acid binding"/>
    <property type="evidence" value="ECO:0007669"/>
    <property type="project" value="InterPro"/>
</dbReference>
<dbReference type="OrthoDB" id="446462at2759"/>
<evidence type="ECO:0000313" key="5">
    <source>
        <dbReference type="Proteomes" id="UP000195402"/>
    </source>
</evidence>
<keyword evidence="5" id="KW-1185">Reference proteome</keyword>
<comment type="caution">
    <text evidence="4">The sequence shown here is derived from an EMBL/GenBank/DDBJ whole genome shotgun (WGS) entry which is preliminary data.</text>
</comment>
<dbReference type="Gene3D" id="3.30.420.10">
    <property type="entry name" value="Ribonuclease H-like superfamily/Ribonuclease H"/>
    <property type="match status" value="1"/>
</dbReference>
<keyword evidence="2" id="KW-0378">Hydrolase</keyword>
<evidence type="ECO:0000256" key="1">
    <source>
        <dbReference type="ARBA" id="ARBA00022722"/>
    </source>
</evidence>
<reference evidence="4 5" key="1">
    <citation type="journal article" date="2017" name="Mol. Plant">
        <title>The Genome of Medicinal Plant Macleaya cordata Provides New Insights into Benzylisoquinoline Alkaloids Metabolism.</title>
        <authorList>
            <person name="Liu X."/>
            <person name="Liu Y."/>
            <person name="Huang P."/>
            <person name="Ma Y."/>
            <person name="Qing Z."/>
            <person name="Tang Q."/>
            <person name="Cao H."/>
            <person name="Cheng P."/>
            <person name="Zheng Y."/>
            <person name="Yuan Z."/>
            <person name="Zhou Y."/>
            <person name="Liu J."/>
            <person name="Tang Z."/>
            <person name="Zhuo Y."/>
            <person name="Zhang Y."/>
            <person name="Yu L."/>
            <person name="Huang J."/>
            <person name="Yang P."/>
            <person name="Peng Q."/>
            <person name="Zhang J."/>
            <person name="Jiang W."/>
            <person name="Zhang Z."/>
            <person name="Lin K."/>
            <person name="Ro D.K."/>
            <person name="Chen X."/>
            <person name="Xiong X."/>
            <person name="Shang Y."/>
            <person name="Huang S."/>
            <person name="Zeng J."/>
        </authorList>
    </citation>
    <scope>NUCLEOTIDE SEQUENCE [LARGE SCALE GENOMIC DNA]</scope>
    <source>
        <strain evidence="5">cv. BLH2017</strain>
        <tissue evidence="4">Root</tissue>
    </source>
</reference>
<feature type="domain" description="3'-5' exonuclease" evidence="3">
    <location>
        <begin position="26"/>
        <end position="211"/>
    </location>
</feature>
<evidence type="ECO:0000256" key="2">
    <source>
        <dbReference type="ARBA" id="ARBA00022801"/>
    </source>
</evidence>
<organism evidence="4 5">
    <name type="scientific">Macleaya cordata</name>
    <name type="common">Five-seeded plume-poppy</name>
    <name type="synonym">Bocconia cordata</name>
    <dbReference type="NCBI Taxonomy" id="56857"/>
    <lineage>
        <taxon>Eukaryota</taxon>
        <taxon>Viridiplantae</taxon>
        <taxon>Streptophyta</taxon>
        <taxon>Embryophyta</taxon>
        <taxon>Tracheophyta</taxon>
        <taxon>Spermatophyta</taxon>
        <taxon>Magnoliopsida</taxon>
        <taxon>Ranunculales</taxon>
        <taxon>Papaveraceae</taxon>
        <taxon>Papaveroideae</taxon>
        <taxon>Macleaya</taxon>
    </lineage>
</organism>
<gene>
    <name evidence="4" type="ORF">BVC80_1543g193</name>
</gene>
<dbReference type="GO" id="GO:0008408">
    <property type="term" value="F:3'-5' exonuclease activity"/>
    <property type="evidence" value="ECO:0007669"/>
    <property type="project" value="InterPro"/>
</dbReference>
<dbReference type="GO" id="GO:0006139">
    <property type="term" value="P:nucleobase-containing compound metabolic process"/>
    <property type="evidence" value="ECO:0007669"/>
    <property type="project" value="InterPro"/>
</dbReference>
<dbReference type="Proteomes" id="UP000195402">
    <property type="component" value="Unassembled WGS sequence"/>
</dbReference>